<dbReference type="RefSeq" id="WP_135983496.1">
    <property type="nucleotide sequence ID" value="NZ_JAASQM010000002.1"/>
</dbReference>
<dbReference type="Gene3D" id="2.60.40.1190">
    <property type="match status" value="1"/>
</dbReference>
<dbReference type="OrthoDB" id="190583at2"/>
<dbReference type="Proteomes" id="UP000309848">
    <property type="component" value="Unassembled WGS sequence"/>
</dbReference>
<organism evidence="1 2">
    <name type="scientific">Sphingomonas naasensis</name>
    <dbReference type="NCBI Taxonomy" id="1344951"/>
    <lineage>
        <taxon>Bacteria</taxon>
        <taxon>Pseudomonadati</taxon>
        <taxon>Pseudomonadota</taxon>
        <taxon>Alphaproteobacteria</taxon>
        <taxon>Sphingomonadales</taxon>
        <taxon>Sphingomonadaceae</taxon>
        <taxon>Sphingomonas</taxon>
    </lineage>
</organism>
<sequence length="179" mass="19437">MGRGLGNGTLTPHPDFAPASVDGIGVMLACGGDGRWLIEYRVHGGDALVAPALAPPQRTDELWKRTCFELFVKPAESDGYYEFNFSPSGQWAAYRFTGYRDGMADLPLVTPAIEWWGGEMRAAVDLSGLPDGDWCVGVTAVIEEEGGKRSFWSLAHPPGQPDFHHEAGFAWEVPAAARE</sequence>
<reference evidence="1 2" key="1">
    <citation type="submission" date="2019-04" db="EMBL/GenBank/DDBJ databases">
        <title>Sphingomonas psychrotolerans sp. nov., isolated from soil in the Tianshan Mountains, Xinjiang, China.</title>
        <authorList>
            <person name="Luo Y."/>
            <person name="Sheng H."/>
        </authorList>
    </citation>
    <scope>NUCLEOTIDE SEQUENCE [LARGE SCALE GENOMIC DNA]</scope>
    <source>
        <strain evidence="1 2">KIS18-15</strain>
    </source>
</reference>
<evidence type="ECO:0000313" key="1">
    <source>
        <dbReference type="EMBL" id="TGX44480.1"/>
    </source>
</evidence>
<evidence type="ECO:0000313" key="2">
    <source>
        <dbReference type="Proteomes" id="UP000309848"/>
    </source>
</evidence>
<dbReference type="EMBL" id="SRXU01000002">
    <property type="protein sequence ID" value="TGX44480.1"/>
    <property type="molecule type" value="Genomic_DNA"/>
</dbReference>
<proteinExistence type="predicted"/>
<accession>A0A4S1WR00</accession>
<dbReference type="AlphaFoldDB" id="A0A4S1WR00"/>
<protein>
    <submittedName>
        <fullName evidence="1">DOMON-like domain-containing protein</fullName>
    </submittedName>
</protein>
<gene>
    <name evidence="1" type="ORF">E5A74_06785</name>
</gene>
<dbReference type="CDD" id="cd09627">
    <property type="entry name" value="DOMON_murB_like"/>
    <property type="match status" value="1"/>
</dbReference>
<keyword evidence="2" id="KW-1185">Reference proteome</keyword>
<name>A0A4S1WR00_9SPHN</name>
<comment type="caution">
    <text evidence="1">The sequence shown here is derived from an EMBL/GenBank/DDBJ whole genome shotgun (WGS) entry which is preliminary data.</text>
</comment>